<evidence type="ECO:0008006" key="3">
    <source>
        <dbReference type="Google" id="ProtNLM"/>
    </source>
</evidence>
<dbReference type="Proteomes" id="UP000481861">
    <property type="component" value="Unassembled WGS sequence"/>
</dbReference>
<dbReference type="AlphaFoldDB" id="A0A7C8I4Y0"/>
<accession>A0A7C8I4Y0</accession>
<comment type="caution">
    <text evidence="1">The sequence shown here is derived from an EMBL/GenBank/DDBJ whole genome shotgun (WGS) entry which is preliminary data.</text>
</comment>
<protein>
    <recommendedName>
        <fullName evidence="3">Fucose-specific lectin</fullName>
    </recommendedName>
</protein>
<proteinExistence type="predicted"/>
<name>A0A7C8I4Y0_9PLEO</name>
<evidence type="ECO:0000313" key="1">
    <source>
        <dbReference type="EMBL" id="KAF2865210.1"/>
    </source>
</evidence>
<keyword evidence="2" id="KW-1185">Reference proteome</keyword>
<evidence type="ECO:0000313" key="2">
    <source>
        <dbReference type="Proteomes" id="UP000481861"/>
    </source>
</evidence>
<reference evidence="1 2" key="1">
    <citation type="submission" date="2020-01" db="EMBL/GenBank/DDBJ databases">
        <authorList>
            <consortium name="DOE Joint Genome Institute"/>
            <person name="Haridas S."/>
            <person name="Albert R."/>
            <person name="Binder M."/>
            <person name="Bloem J."/>
            <person name="Labutti K."/>
            <person name="Salamov A."/>
            <person name="Andreopoulos B."/>
            <person name="Baker S.E."/>
            <person name="Barry K."/>
            <person name="Bills G."/>
            <person name="Bluhm B.H."/>
            <person name="Cannon C."/>
            <person name="Castanera R."/>
            <person name="Culley D.E."/>
            <person name="Daum C."/>
            <person name="Ezra D."/>
            <person name="Gonzalez J.B."/>
            <person name="Henrissat B."/>
            <person name="Kuo A."/>
            <person name="Liang C."/>
            <person name="Lipzen A."/>
            <person name="Lutzoni F."/>
            <person name="Magnuson J."/>
            <person name="Mondo S."/>
            <person name="Nolan M."/>
            <person name="Ohm R."/>
            <person name="Pangilinan J."/>
            <person name="Park H.-J.H."/>
            <person name="Ramirez L."/>
            <person name="Alfaro M."/>
            <person name="Sun H."/>
            <person name="Tritt A."/>
            <person name="Yoshinaga Y."/>
            <person name="Zwiers L.-H.L."/>
            <person name="Turgeon B.G."/>
            <person name="Goodwin S.B."/>
            <person name="Spatafora J.W."/>
            <person name="Crous P.W."/>
            <person name="Grigoriev I.V."/>
        </authorList>
    </citation>
    <scope>NUCLEOTIDE SEQUENCE [LARGE SCALE GENOMIC DNA]</scope>
    <source>
        <strain evidence="1 2">CBS 611.86</strain>
    </source>
</reference>
<dbReference type="Gene3D" id="2.120.10.70">
    <property type="entry name" value="Fucose-specific lectin"/>
    <property type="match status" value="1"/>
</dbReference>
<sequence length="287" mass="31064">MSAYGPVWSSAKAQKLLIFGVSGNAHLTLRQFDASGEGKPTAATDTTDLAPGIISIPSNIVAVEFNEWTRVYGIIKKKNSQGTEQKVIYMLSPVHETVAPGDIVTPAGSLAGVSNGKSDAYLYYLDGTNKINSLKLQGESDPQPIETLPLKPQTSIAACIGADGHRYIAYQLPKRTIQVYDVVAKNPLPEIKGTSTSATALTPLALVNYKKAGNIYMSVYYVNTEDTSYIQRSQRIDNGDWVDKVLDQAGLPSQSTTLSATWDAKAEQVIVSFKLTKGDLVCVQDEW</sequence>
<dbReference type="EMBL" id="JAADJZ010000035">
    <property type="protein sequence ID" value="KAF2865210.1"/>
    <property type="molecule type" value="Genomic_DNA"/>
</dbReference>
<organism evidence="1 2">
    <name type="scientific">Massariosphaeria phaeospora</name>
    <dbReference type="NCBI Taxonomy" id="100035"/>
    <lineage>
        <taxon>Eukaryota</taxon>
        <taxon>Fungi</taxon>
        <taxon>Dikarya</taxon>
        <taxon>Ascomycota</taxon>
        <taxon>Pezizomycotina</taxon>
        <taxon>Dothideomycetes</taxon>
        <taxon>Pleosporomycetidae</taxon>
        <taxon>Pleosporales</taxon>
        <taxon>Pleosporales incertae sedis</taxon>
        <taxon>Massariosphaeria</taxon>
    </lineage>
</organism>
<dbReference type="OrthoDB" id="5422098at2759"/>
<gene>
    <name evidence="1" type="ORF">BDV95DRAFT_612807</name>
</gene>